<protein>
    <submittedName>
        <fullName evidence="1">Uncharacterized protein</fullName>
    </submittedName>
</protein>
<dbReference type="AlphaFoldDB" id="A0A317TYF7"/>
<dbReference type="Proteomes" id="UP000247152">
    <property type="component" value="Unassembled WGS sequence"/>
</dbReference>
<proteinExistence type="predicted"/>
<gene>
    <name evidence="1" type="ORF">DGG96_19990</name>
</gene>
<comment type="caution">
    <text evidence="1">The sequence shown here is derived from an EMBL/GenBank/DDBJ whole genome shotgun (WGS) entry which is preliminary data.</text>
</comment>
<organism evidence="1 2">
    <name type="scientific">Legionella qingyii</name>
    <dbReference type="NCBI Taxonomy" id="2184757"/>
    <lineage>
        <taxon>Bacteria</taxon>
        <taxon>Pseudomonadati</taxon>
        <taxon>Pseudomonadota</taxon>
        <taxon>Gammaproteobacteria</taxon>
        <taxon>Legionellales</taxon>
        <taxon>Legionellaceae</taxon>
        <taxon>Legionella</taxon>
    </lineage>
</organism>
<reference evidence="1 2" key="1">
    <citation type="submission" date="2018-05" db="EMBL/GenBank/DDBJ databases">
        <title>Legionella qingyii sp.nov., whole genome shotgun sequence.</title>
        <authorList>
            <person name="Wu H."/>
            <person name="Zhu Q."/>
            <person name="Hu C."/>
        </authorList>
    </citation>
    <scope>NUCLEOTIDE SEQUENCE [LARGE SCALE GENOMIC DNA]</scope>
    <source>
        <strain evidence="1 2">HEB18</strain>
    </source>
</reference>
<sequence length="71" mass="7958">MGAFLVQPEINAANEVAVFVTGRKVPIIMSFIRNYVMIGDIRQVIFRVDFKEGVLTILLGPHCKLVLRALD</sequence>
<accession>A0A317TYF7</accession>
<evidence type="ECO:0000313" key="1">
    <source>
        <dbReference type="EMBL" id="PWY53875.1"/>
    </source>
</evidence>
<evidence type="ECO:0000313" key="2">
    <source>
        <dbReference type="Proteomes" id="UP000247152"/>
    </source>
</evidence>
<name>A0A317TYF7_9GAMM</name>
<dbReference type="EMBL" id="QHJG01000059">
    <property type="protein sequence ID" value="PWY53875.1"/>
    <property type="molecule type" value="Genomic_DNA"/>
</dbReference>